<gene>
    <name evidence="4" type="ORF">DC094_19435</name>
</gene>
<dbReference type="GO" id="GO:0015074">
    <property type="term" value="P:DNA integration"/>
    <property type="evidence" value="ECO:0007669"/>
    <property type="project" value="InterPro"/>
</dbReference>
<dbReference type="Proteomes" id="UP000244906">
    <property type="component" value="Unassembled WGS sequence"/>
</dbReference>
<dbReference type="Pfam" id="PF00589">
    <property type="entry name" value="Phage_integrase"/>
    <property type="match status" value="1"/>
</dbReference>
<evidence type="ECO:0000256" key="2">
    <source>
        <dbReference type="ARBA" id="ARBA00023172"/>
    </source>
</evidence>
<evidence type="ECO:0000259" key="3">
    <source>
        <dbReference type="PROSITE" id="PS51898"/>
    </source>
</evidence>
<dbReference type="Gene3D" id="1.10.443.10">
    <property type="entry name" value="Intergrase catalytic core"/>
    <property type="match status" value="1"/>
</dbReference>
<reference evidence="4 5" key="1">
    <citation type="submission" date="2018-04" db="EMBL/GenBank/DDBJ databases">
        <title>Thalassorhabdus spongiae gen. nov., sp. nov., isolated from a marine sponge in South-West Iceland.</title>
        <authorList>
            <person name="Knobloch S."/>
            <person name="Daussin A."/>
            <person name="Johannsson R."/>
            <person name="Marteinsson V.T."/>
        </authorList>
    </citation>
    <scope>NUCLEOTIDE SEQUENCE [LARGE SCALE GENOMIC DNA]</scope>
    <source>
        <strain evidence="4 5">Hp12</strain>
    </source>
</reference>
<sequence>MAPSEPQNNRSLCRLAIYCTRQITMTVEKDNGPELLGKSVELDILAKEASILEASENANTTRAFDNAVKHFTSVFGGRLPCRDEDLKNYLVKYAGQLSVSTLEQRRVLIGRWHKENGFEHNPNDSELVRKIMRGIRRKYGKKPKQAKPAPLKVIEKVCVHLDSVQATLGEDQSQRSLSCFRDKAMLLTAFWFGLRSDELINIRACDVKFFWDGDQPYFELFLPKSKTDKEGLGMTKKMNALANLCPMLALRDWVEARCSGVDIKSFRDSELPLFSGVNRWGGISESHIHPNSINKMFKKLLESGSVDPDEYSTHSMRRGIANWIIDSGASVAELKEWIGWSDTRTAMRYLDGKSSLPSKIIERKIQTGAFLDSSSAKRLDKG</sequence>
<evidence type="ECO:0000256" key="1">
    <source>
        <dbReference type="ARBA" id="ARBA00023125"/>
    </source>
</evidence>
<dbReference type="Gene3D" id="1.10.150.130">
    <property type="match status" value="1"/>
</dbReference>
<dbReference type="CDD" id="cd00799">
    <property type="entry name" value="INT_Cre_C"/>
    <property type="match status" value="1"/>
</dbReference>
<name>A0A2V1GW93_9GAMM</name>
<dbReference type="SUPFAM" id="SSF56349">
    <property type="entry name" value="DNA breaking-rejoining enzymes"/>
    <property type="match status" value="1"/>
</dbReference>
<feature type="domain" description="Tyr recombinase" evidence="3">
    <location>
        <begin position="163"/>
        <end position="362"/>
    </location>
</feature>
<dbReference type="PANTHER" id="PTHR34605:SF3">
    <property type="entry name" value="P CELL-TYPE AGGLUTINATION PROTEIN MAP4-LIKE-RELATED"/>
    <property type="match status" value="1"/>
</dbReference>
<dbReference type="GO" id="GO:0003677">
    <property type="term" value="F:DNA binding"/>
    <property type="evidence" value="ECO:0007669"/>
    <property type="project" value="UniProtKB-KW"/>
</dbReference>
<proteinExistence type="predicted"/>
<dbReference type="InterPro" id="IPR010998">
    <property type="entry name" value="Integrase_recombinase_N"/>
</dbReference>
<evidence type="ECO:0000313" key="5">
    <source>
        <dbReference type="Proteomes" id="UP000244906"/>
    </source>
</evidence>
<dbReference type="AlphaFoldDB" id="A0A2V1GW93"/>
<dbReference type="PROSITE" id="PS51898">
    <property type="entry name" value="TYR_RECOMBINASE"/>
    <property type="match status" value="1"/>
</dbReference>
<comment type="caution">
    <text evidence="4">The sequence shown here is derived from an EMBL/GenBank/DDBJ whole genome shotgun (WGS) entry which is preliminary data.</text>
</comment>
<organism evidence="4 5">
    <name type="scientific">Pelagibaculum spongiae</name>
    <dbReference type="NCBI Taxonomy" id="2080658"/>
    <lineage>
        <taxon>Bacteria</taxon>
        <taxon>Pseudomonadati</taxon>
        <taxon>Pseudomonadota</taxon>
        <taxon>Gammaproteobacteria</taxon>
        <taxon>Oceanospirillales</taxon>
        <taxon>Pelagibaculum</taxon>
    </lineage>
</organism>
<evidence type="ECO:0000313" key="4">
    <source>
        <dbReference type="EMBL" id="PVZ64488.1"/>
    </source>
</evidence>
<keyword evidence="2" id="KW-0233">DNA recombination</keyword>
<keyword evidence="5" id="KW-1185">Reference proteome</keyword>
<protein>
    <submittedName>
        <fullName evidence="4">Integrase</fullName>
    </submittedName>
</protein>
<dbReference type="InterPro" id="IPR011010">
    <property type="entry name" value="DNA_brk_join_enz"/>
</dbReference>
<dbReference type="InterPro" id="IPR013762">
    <property type="entry name" value="Integrase-like_cat_sf"/>
</dbReference>
<accession>A0A2V1GW93</accession>
<keyword evidence="1" id="KW-0238">DNA-binding</keyword>
<dbReference type="EMBL" id="QDDL01000012">
    <property type="protein sequence ID" value="PVZ64488.1"/>
    <property type="molecule type" value="Genomic_DNA"/>
</dbReference>
<dbReference type="SUPFAM" id="SSF47823">
    <property type="entry name" value="lambda integrase-like, N-terminal domain"/>
    <property type="match status" value="1"/>
</dbReference>
<dbReference type="InterPro" id="IPR052925">
    <property type="entry name" value="Phage_Integrase-like_Recomb"/>
</dbReference>
<dbReference type="InterPro" id="IPR002104">
    <property type="entry name" value="Integrase_catalytic"/>
</dbReference>
<dbReference type="PANTHER" id="PTHR34605">
    <property type="entry name" value="PHAGE_INTEGRASE DOMAIN-CONTAINING PROTEIN"/>
    <property type="match status" value="1"/>
</dbReference>
<dbReference type="GO" id="GO:0006310">
    <property type="term" value="P:DNA recombination"/>
    <property type="evidence" value="ECO:0007669"/>
    <property type="project" value="UniProtKB-KW"/>
</dbReference>